<evidence type="ECO:0000313" key="2">
    <source>
        <dbReference type="EMBL" id="GJN21295.1"/>
    </source>
</evidence>
<dbReference type="InterPro" id="IPR036396">
    <property type="entry name" value="Cyt_P450_sf"/>
</dbReference>
<reference evidence="2" key="2">
    <citation type="submission" date="2021-12" db="EMBL/GenBank/DDBJ databases">
        <title>Resequencing data analysis of finger millet.</title>
        <authorList>
            <person name="Hatakeyama M."/>
            <person name="Aluri S."/>
            <person name="Balachadran M.T."/>
            <person name="Sivarajan S.R."/>
            <person name="Poveda L."/>
            <person name="Shimizu-Inatsugi R."/>
            <person name="Schlapbach R."/>
            <person name="Sreeman S.M."/>
            <person name="Shimizu K.K."/>
        </authorList>
    </citation>
    <scope>NUCLEOTIDE SEQUENCE</scope>
</reference>
<proteinExistence type="predicted"/>
<reference evidence="2" key="1">
    <citation type="journal article" date="2018" name="DNA Res.">
        <title>Multiple hybrid de novo genome assembly of finger millet, an orphan allotetraploid crop.</title>
        <authorList>
            <person name="Hatakeyama M."/>
            <person name="Aluri S."/>
            <person name="Balachadran M.T."/>
            <person name="Sivarajan S.R."/>
            <person name="Patrignani A."/>
            <person name="Gruter S."/>
            <person name="Poveda L."/>
            <person name="Shimizu-Inatsugi R."/>
            <person name="Baeten J."/>
            <person name="Francoijs K.J."/>
            <person name="Nataraja K.N."/>
            <person name="Reddy Y.A.N."/>
            <person name="Phadnis S."/>
            <person name="Ravikumar R.L."/>
            <person name="Schlapbach R."/>
            <person name="Sreeman S.M."/>
            <person name="Shimizu K.K."/>
        </authorList>
    </citation>
    <scope>NUCLEOTIDE SEQUENCE</scope>
</reference>
<dbReference type="AlphaFoldDB" id="A0AAV5EGD9"/>
<evidence type="ECO:0000313" key="3">
    <source>
        <dbReference type="Proteomes" id="UP001054889"/>
    </source>
</evidence>
<dbReference type="GO" id="GO:0020037">
    <property type="term" value="F:heme binding"/>
    <property type="evidence" value="ECO:0007669"/>
    <property type="project" value="InterPro"/>
</dbReference>
<organism evidence="2 3">
    <name type="scientific">Eleusine coracana subsp. coracana</name>
    <dbReference type="NCBI Taxonomy" id="191504"/>
    <lineage>
        <taxon>Eukaryota</taxon>
        <taxon>Viridiplantae</taxon>
        <taxon>Streptophyta</taxon>
        <taxon>Embryophyta</taxon>
        <taxon>Tracheophyta</taxon>
        <taxon>Spermatophyta</taxon>
        <taxon>Magnoliopsida</taxon>
        <taxon>Liliopsida</taxon>
        <taxon>Poales</taxon>
        <taxon>Poaceae</taxon>
        <taxon>PACMAD clade</taxon>
        <taxon>Chloridoideae</taxon>
        <taxon>Cynodonteae</taxon>
        <taxon>Eleusininae</taxon>
        <taxon>Eleusine</taxon>
    </lineage>
</organism>
<comment type="caution">
    <text evidence="2">The sequence shown here is derived from an EMBL/GenBank/DDBJ whole genome shotgun (WGS) entry which is preliminary data.</text>
</comment>
<feature type="region of interest" description="Disordered" evidence="1">
    <location>
        <begin position="38"/>
        <end position="63"/>
    </location>
</feature>
<name>A0AAV5EGD9_ELECO</name>
<dbReference type="SUPFAM" id="SSF48264">
    <property type="entry name" value="Cytochrome P450"/>
    <property type="match status" value="1"/>
</dbReference>
<dbReference type="GO" id="GO:0016705">
    <property type="term" value="F:oxidoreductase activity, acting on paired donors, with incorporation or reduction of molecular oxygen"/>
    <property type="evidence" value="ECO:0007669"/>
    <property type="project" value="InterPro"/>
</dbReference>
<dbReference type="EMBL" id="BQKI01000075">
    <property type="protein sequence ID" value="GJN21295.1"/>
    <property type="molecule type" value="Genomic_DNA"/>
</dbReference>
<protein>
    <submittedName>
        <fullName evidence="2">Uncharacterized protein</fullName>
    </submittedName>
</protein>
<dbReference type="GO" id="GO:0005506">
    <property type="term" value="F:iron ion binding"/>
    <property type="evidence" value="ECO:0007669"/>
    <property type="project" value="InterPro"/>
</dbReference>
<gene>
    <name evidence="2" type="primary">gb08760</name>
    <name evidence="2" type="ORF">PR202_gb08760</name>
</gene>
<dbReference type="Proteomes" id="UP001054889">
    <property type="component" value="Unassembled WGS sequence"/>
</dbReference>
<dbReference type="GO" id="GO:0004497">
    <property type="term" value="F:monooxygenase activity"/>
    <property type="evidence" value="ECO:0007669"/>
    <property type="project" value="InterPro"/>
</dbReference>
<feature type="compositionally biased region" description="Basic residues" evidence="1">
    <location>
        <begin position="49"/>
        <end position="58"/>
    </location>
</feature>
<accession>A0AAV5EGD9</accession>
<sequence>MTAMLSAFRMVERRCATTIAVRPMEAMSSASCTMRSDSVSSARPVHAGRGGRRGRGPHLHQGTQDAAVRRVCPGLAPGMLHVEYFVANLVREFQWREAHSEAVDLAEFRGFFFTVNEPARSARASCPYLPQHDHECHFLLLISVLLLKRMLLARHCCFGGVPGRGSV</sequence>
<evidence type="ECO:0000256" key="1">
    <source>
        <dbReference type="SAM" id="MobiDB-lite"/>
    </source>
</evidence>
<keyword evidence="3" id="KW-1185">Reference proteome</keyword>